<keyword evidence="4" id="KW-1185">Reference proteome</keyword>
<dbReference type="SUPFAM" id="SSF53062">
    <property type="entry name" value="PTS system fructose IIA component-like"/>
    <property type="match status" value="1"/>
</dbReference>
<accession>A0ABY5TV83</accession>
<keyword evidence="1" id="KW-0808">Transferase</keyword>
<dbReference type="Gene3D" id="3.40.50.510">
    <property type="entry name" value="Phosphotransferase system, mannose-type IIA component"/>
    <property type="match status" value="1"/>
</dbReference>
<dbReference type="Proteomes" id="UP001058364">
    <property type="component" value="Chromosome"/>
</dbReference>
<dbReference type="PANTHER" id="PTHR38594">
    <property type="entry name" value="PEP-DEPENDENT DIHYDROXYACETONE KINASE, PHOSPHORYL DONOR SUBUNIT DHAM"/>
    <property type="match status" value="1"/>
</dbReference>
<sequence length="129" mass="14294">MKKMFIIISHYFQLAKTIEEYLTKMLPLNEEMLKIVALGGINNRTELGTDPTELMDVINSNKDIEEVFIFSDLGSATLSAISVSSMIEDKKIYVSKGSIVENSFSAYVLANSGASFEEISKASEEAIQK</sequence>
<dbReference type="RefSeq" id="WP_027123279.1">
    <property type="nucleotide sequence ID" value="NZ_CP103423.1"/>
</dbReference>
<proteinExistence type="predicted"/>
<dbReference type="InterPro" id="IPR036662">
    <property type="entry name" value="PTS_EIIA_man-typ_sf"/>
</dbReference>
<reference evidence="3" key="1">
    <citation type="submission" date="2022-08" db="EMBL/GenBank/DDBJ databases">
        <title>Complete genome sequence of Mycoplasma molare type strain H 542.</title>
        <authorList>
            <person name="Spergser J."/>
        </authorList>
    </citation>
    <scope>NUCLEOTIDE SEQUENCE</scope>
    <source>
        <strain evidence="3">H 542</strain>
    </source>
</reference>
<gene>
    <name evidence="3" type="ORF">NX772_01855</name>
</gene>
<dbReference type="InterPro" id="IPR004701">
    <property type="entry name" value="PTS_EIIA_man-typ"/>
</dbReference>
<dbReference type="PROSITE" id="PS51096">
    <property type="entry name" value="PTS_EIIA_TYPE_4"/>
    <property type="match status" value="1"/>
</dbReference>
<keyword evidence="3" id="KW-0418">Kinase</keyword>
<protein>
    <submittedName>
        <fullName evidence="3">Dihydroxyacetone kinase</fullName>
    </submittedName>
</protein>
<evidence type="ECO:0000256" key="1">
    <source>
        <dbReference type="ARBA" id="ARBA00022679"/>
    </source>
</evidence>
<dbReference type="Pfam" id="PF03610">
    <property type="entry name" value="EIIA-man"/>
    <property type="match status" value="1"/>
</dbReference>
<feature type="domain" description="PTS EIIA type-4" evidence="2">
    <location>
        <begin position="2"/>
        <end position="129"/>
    </location>
</feature>
<evidence type="ECO:0000313" key="3">
    <source>
        <dbReference type="EMBL" id="UWD34552.1"/>
    </source>
</evidence>
<evidence type="ECO:0000313" key="4">
    <source>
        <dbReference type="Proteomes" id="UP001058364"/>
    </source>
</evidence>
<dbReference type="EMBL" id="CP103423">
    <property type="protein sequence ID" value="UWD34552.1"/>
    <property type="molecule type" value="Genomic_DNA"/>
</dbReference>
<name>A0ABY5TV83_9BACT</name>
<dbReference type="GO" id="GO:0016301">
    <property type="term" value="F:kinase activity"/>
    <property type="evidence" value="ECO:0007669"/>
    <property type="project" value="UniProtKB-KW"/>
</dbReference>
<dbReference type="InterPro" id="IPR039643">
    <property type="entry name" value="DhaM"/>
</dbReference>
<dbReference type="PANTHER" id="PTHR38594:SF1">
    <property type="entry name" value="PEP-DEPENDENT DIHYDROXYACETONE KINASE, PHOSPHORYL DONOR SUBUNIT DHAM"/>
    <property type="match status" value="1"/>
</dbReference>
<evidence type="ECO:0000259" key="2">
    <source>
        <dbReference type="PROSITE" id="PS51096"/>
    </source>
</evidence>
<organism evidence="3 4">
    <name type="scientific">Mesomycoplasma molare</name>
    <dbReference type="NCBI Taxonomy" id="171288"/>
    <lineage>
        <taxon>Bacteria</taxon>
        <taxon>Bacillati</taxon>
        <taxon>Mycoplasmatota</taxon>
        <taxon>Mycoplasmoidales</taxon>
        <taxon>Metamycoplasmataceae</taxon>
        <taxon>Mesomycoplasma</taxon>
    </lineage>
</organism>